<dbReference type="Proteomes" id="UP000054729">
    <property type="component" value="Unassembled WGS sequence"/>
</dbReference>
<feature type="transmembrane region" description="Helical" evidence="7">
    <location>
        <begin position="20"/>
        <end position="41"/>
    </location>
</feature>
<dbReference type="GO" id="GO:0005886">
    <property type="term" value="C:plasma membrane"/>
    <property type="evidence" value="ECO:0007669"/>
    <property type="project" value="UniProtKB-SubCell"/>
</dbReference>
<proteinExistence type="inferred from homology"/>
<evidence type="ECO:0000256" key="5">
    <source>
        <dbReference type="ARBA" id="ARBA00022989"/>
    </source>
</evidence>
<dbReference type="PANTHER" id="PTHR33778:SF1">
    <property type="entry name" value="MAGNESIUM TRANSPORTER YHID-RELATED"/>
    <property type="match status" value="1"/>
</dbReference>
<evidence type="ECO:0000259" key="8">
    <source>
        <dbReference type="Pfam" id="PF02308"/>
    </source>
</evidence>
<gene>
    <name evidence="9" type="ORF">Lwal_0623</name>
</gene>
<evidence type="ECO:0000313" key="9">
    <source>
        <dbReference type="EMBL" id="KTD82506.1"/>
    </source>
</evidence>
<feature type="transmembrane region" description="Helical" evidence="7">
    <location>
        <begin position="114"/>
        <end position="132"/>
    </location>
</feature>
<comment type="subcellular location">
    <subcellularLocation>
        <location evidence="7">Cell inner membrane</location>
        <topology evidence="7">Multi-pass membrane protein</topology>
    </subcellularLocation>
    <subcellularLocation>
        <location evidence="1">Cell membrane</location>
        <topology evidence="1">Multi-pass membrane protein</topology>
    </subcellularLocation>
</comment>
<dbReference type="PATRIC" id="fig|66969.6.peg.670"/>
<dbReference type="PRINTS" id="PR01837">
    <property type="entry name" value="MGTCSAPBPROT"/>
</dbReference>
<protein>
    <recommendedName>
        <fullName evidence="7">Protein MgtC</fullName>
    </recommendedName>
</protein>
<feature type="domain" description="MgtC/SapB/SrpB/YhiD N-terminal" evidence="8">
    <location>
        <begin position="28"/>
        <end position="160"/>
    </location>
</feature>
<keyword evidence="3" id="KW-1003">Cell membrane</keyword>
<dbReference type="STRING" id="66969.Lwal_0623"/>
<evidence type="ECO:0000313" key="10">
    <source>
        <dbReference type="Proteomes" id="UP000054729"/>
    </source>
</evidence>
<evidence type="ECO:0000256" key="6">
    <source>
        <dbReference type="ARBA" id="ARBA00023136"/>
    </source>
</evidence>
<dbReference type="InterPro" id="IPR003416">
    <property type="entry name" value="MgtC/SapB/SrpB/YhiD_fam"/>
</dbReference>
<keyword evidence="10" id="KW-1185">Reference proteome</keyword>
<comment type="caution">
    <text evidence="9">The sequence shown here is derived from an EMBL/GenBank/DDBJ whole genome shotgun (WGS) entry which is preliminary data.</text>
</comment>
<dbReference type="PANTHER" id="PTHR33778">
    <property type="entry name" value="PROTEIN MGTC"/>
    <property type="match status" value="1"/>
</dbReference>
<organism evidence="9 10">
    <name type="scientific">Legionella waltersii</name>
    <dbReference type="NCBI Taxonomy" id="66969"/>
    <lineage>
        <taxon>Bacteria</taxon>
        <taxon>Pseudomonadati</taxon>
        <taxon>Pseudomonadota</taxon>
        <taxon>Gammaproteobacteria</taxon>
        <taxon>Legionellales</taxon>
        <taxon>Legionellaceae</taxon>
        <taxon>Legionella</taxon>
    </lineage>
</organism>
<name>A0A0W1AMC9_9GAMM</name>
<evidence type="ECO:0000256" key="2">
    <source>
        <dbReference type="ARBA" id="ARBA00009298"/>
    </source>
</evidence>
<keyword evidence="4 7" id="KW-0812">Transmembrane</keyword>
<evidence type="ECO:0000256" key="1">
    <source>
        <dbReference type="ARBA" id="ARBA00004651"/>
    </source>
</evidence>
<comment type="similarity">
    <text evidence="2 7">Belongs to the MgtC/SapB family.</text>
</comment>
<dbReference type="RefSeq" id="WP_058479458.1">
    <property type="nucleotide sequence ID" value="NZ_CAAAIQ010000027.1"/>
</dbReference>
<keyword evidence="7" id="KW-0997">Cell inner membrane</keyword>
<keyword evidence="5 7" id="KW-1133">Transmembrane helix</keyword>
<dbReference type="EMBL" id="LNZB01000011">
    <property type="protein sequence ID" value="KTD82506.1"/>
    <property type="molecule type" value="Genomic_DNA"/>
</dbReference>
<dbReference type="AlphaFoldDB" id="A0A0W1AMC9"/>
<reference evidence="9 10" key="1">
    <citation type="submission" date="2015-11" db="EMBL/GenBank/DDBJ databases">
        <title>Genomic analysis of 38 Legionella species identifies large and diverse effector repertoires.</title>
        <authorList>
            <person name="Burstein D."/>
            <person name="Amaro F."/>
            <person name="Zusman T."/>
            <person name="Lifshitz Z."/>
            <person name="Cohen O."/>
            <person name="Gilbert J.A."/>
            <person name="Pupko T."/>
            <person name="Shuman H.A."/>
            <person name="Segal G."/>
        </authorList>
    </citation>
    <scope>NUCLEOTIDE SEQUENCE [LARGE SCALE GENOMIC DNA]</scope>
    <source>
        <strain evidence="9 10">ATCC 51914</strain>
    </source>
</reference>
<evidence type="ECO:0000256" key="7">
    <source>
        <dbReference type="RuleBase" id="RU365041"/>
    </source>
</evidence>
<sequence>MVFLSLEHLLGYWTSANLEANIIIFLNLLGSLCLGMIVGYERYFHGHAAGMRTYGLVCMASTAVVVIAGYPSYWFGSNQGGISAAPDITRVIQGIVTGIGFLGAGVIMREEFSIRGLTTSASIWAASAIGILVGVGFYVSAISLTFLSVTLMIFGYKIEKWLPSRNGIAVSVTFNKEVKPNLETIAQVMKECDYMIASASISITTTTAHQEWHFVAIPLKRKIKYTIPDVSKSLSKLEGLAGNYIGFARN</sequence>
<evidence type="ECO:0000256" key="3">
    <source>
        <dbReference type="ARBA" id="ARBA00022475"/>
    </source>
</evidence>
<feature type="transmembrane region" description="Helical" evidence="7">
    <location>
        <begin position="88"/>
        <end position="107"/>
    </location>
</feature>
<dbReference type="Pfam" id="PF02308">
    <property type="entry name" value="MgtC"/>
    <property type="match status" value="1"/>
</dbReference>
<evidence type="ECO:0000256" key="4">
    <source>
        <dbReference type="ARBA" id="ARBA00022692"/>
    </source>
</evidence>
<keyword evidence="6 7" id="KW-0472">Membrane</keyword>
<dbReference type="OrthoDB" id="9811198at2"/>
<dbReference type="InterPro" id="IPR049177">
    <property type="entry name" value="MgtC_SapB_SrpB_YhiD_N"/>
</dbReference>
<accession>A0A0W1AMC9</accession>
<feature type="transmembrane region" description="Helical" evidence="7">
    <location>
        <begin position="53"/>
        <end position="76"/>
    </location>
</feature>